<feature type="compositionally biased region" description="Polar residues" evidence="1">
    <location>
        <begin position="13"/>
        <end position="28"/>
    </location>
</feature>
<sequence>MNESKRNCDFQVPASTGPQKSSTVHSIK</sequence>
<feature type="region of interest" description="Disordered" evidence="1">
    <location>
        <begin position="1"/>
        <end position="28"/>
    </location>
</feature>
<proteinExistence type="predicted"/>
<accession>A0A0E9REE8</accession>
<evidence type="ECO:0000313" key="2">
    <source>
        <dbReference type="EMBL" id="JAH27187.1"/>
    </source>
</evidence>
<reference evidence="2" key="1">
    <citation type="submission" date="2014-11" db="EMBL/GenBank/DDBJ databases">
        <authorList>
            <person name="Amaro Gonzalez C."/>
        </authorList>
    </citation>
    <scope>NUCLEOTIDE SEQUENCE</scope>
</reference>
<dbReference type="EMBL" id="GBXM01081390">
    <property type="protein sequence ID" value="JAH27187.1"/>
    <property type="molecule type" value="Transcribed_RNA"/>
</dbReference>
<name>A0A0E9REE8_ANGAN</name>
<organism evidence="2">
    <name type="scientific">Anguilla anguilla</name>
    <name type="common">European freshwater eel</name>
    <name type="synonym">Muraena anguilla</name>
    <dbReference type="NCBI Taxonomy" id="7936"/>
    <lineage>
        <taxon>Eukaryota</taxon>
        <taxon>Metazoa</taxon>
        <taxon>Chordata</taxon>
        <taxon>Craniata</taxon>
        <taxon>Vertebrata</taxon>
        <taxon>Euteleostomi</taxon>
        <taxon>Actinopterygii</taxon>
        <taxon>Neopterygii</taxon>
        <taxon>Teleostei</taxon>
        <taxon>Anguilliformes</taxon>
        <taxon>Anguillidae</taxon>
        <taxon>Anguilla</taxon>
    </lineage>
</organism>
<evidence type="ECO:0000256" key="1">
    <source>
        <dbReference type="SAM" id="MobiDB-lite"/>
    </source>
</evidence>
<reference evidence="2" key="2">
    <citation type="journal article" date="2015" name="Fish Shellfish Immunol.">
        <title>Early steps in the European eel (Anguilla anguilla)-Vibrio vulnificus interaction in the gills: Role of the RtxA13 toxin.</title>
        <authorList>
            <person name="Callol A."/>
            <person name="Pajuelo D."/>
            <person name="Ebbesson L."/>
            <person name="Teles M."/>
            <person name="MacKenzie S."/>
            <person name="Amaro C."/>
        </authorList>
    </citation>
    <scope>NUCLEOTIDE SEQUENCE</scope>
</reference>
<dbReference type="AlphaFoldDB" id="A0A0E9REE8"/>
<protein>
    <submittedName>
        <fullName evidence="2">Uncharacterized protein</fullName>
    </submittedName>
</protein>